<dbReference type="AlphaFoldDB" id="A0A414FHI2"/>
<gene>
    <name evidence="2" type="ORF">DW794_13530</name>
</gene>
<evidence type="ECO:0000313" key="3">
    <source>
        <dbReference type="Proteomes" id="UP000284689"/>
    </source>
</evidence>
<keyword evidence="1" id="KW-1133">Transmembrane helix</keyword>
<dbReference type="Proteomes" id="UP000284689">
    <property type="component" value="Unassembled WGS sequence"/>
</dbReference>
<name>A0A414FHI2_9BACE</name>
<evidence type="ECO:0008006" key="4">
    <source>
        <dbReference type="Google" id="ProtNLM"/>
    </source>
</evidence>
<evidence type="ECO:0000313" key="2">
    <source>
        <dbReference type="EMBL" id="RHD46747.1"/>
    </source>
</evidence>
<dbReference type="RefSeq" id="WP_122264761.1">
    <property type="nucleotide sequence ID" value="NZ_JARAOR010000024.1"/>
</dbReference>
<comment type="caution">
    <text evidence="2">The sequence shown here is derived from an EMBL/GenBank/DDBJ whole genome shotgun (WGS) entry which is preliminary data.</text>
</comment>
<keyword evidence="1" id="KW-0812">Transmembrane</keyword>
<organism evidence="2 3">
    <name type="scientific">Bacteroides caccae</name>
    <dbReference type="NCBI Taxonomy" id="47678"/>
    <lineage>
        <taxon>Bacteria</taxon>
        <taxon>Pseudomonadati</taxon>
        <taxon>Bacteroidota</taxon>
        <taxon>Bacteroidia</taxon>
        <taxon>Bacteroidales</taxon>
        <taxon>Bacteroidaceae</taxon>
        <taxon>Bacteroides</taxon>
    </lineage>
</organism>
<sequence>MTYQRLKSIIFCSLFSWNSFCLIFGVIGVALTIWAMFICNWNEQVSVKWIALQFVVFLYIVVALIKALYETCNKQYIECIPIEFDQETRTFLIPSNEYLDYYSMVSIVQIKNKFEIDFGTGYVSNIQKGFIQITVISLKVDDKQLKELMKNDSILLNKLRIKITYKYEGIK</sequence>
<accession>A0A414FHI2</accession>
<protein>
    <recommendedName>
        <fullName evidence="4">Transmembrane protein</fullName>
    </recommendedName>
</protein>
<proteinExistence type="predicted"/>
<keyword evidence="1" id="KW-0472">Membrane</keyword>
<reference evidence="2 3" key="1">
    <citation type="submission" date="2018-08" db="EMBL/GenBank/DDBJ databases">
        <title>A genome reference for cultivated species of the human gut microbiota.</title>
        <authorList>
            <person name="Zou Y."/>
            <person name="Xue W."/>
            <person name="Luo G."/>
        </authorList>
    </citation>
    <scope>NUCLEOTIDE SEQUENCE [LARGE SCALE GENOMIC DNA]</scope>
    <source>
        <strain evidence="2 3">AM31-16AC</strain>
    </source>
</reference>
<feature type="transmembrane region" description="Helical" evidence="1">
    <location>
        <begin position="49"/>
        <end position="69"/>
    </location>
</feature>
<feature type="transmembrane region" description="Helical" evidence="1">
    <location>
        <begin position="12"/>
        <end position="37"/>
    </location>
</feature>
<evidence type="ECO:0000256" key="1">
    <source>
        <dbReference type="SAM" id="Phobius"/>
    </source>
</evidence>
<dbReference type="EMBL" id="QSJD01000021">
    <property type="protein sequence ID" value="RHD46747.1"/>
    <property type="molecule type" value="Genomic_DNA"/>
</dbReference>